<keyword evidence="6" id="KW-0812">Transmembrane</keyword>
<comment type="catalytic activity">
    <reaction evidence="1">
        <text>S-ubiquitinyl-[E2 ubiquitin-conjugating enzyme]-L-cysteine + [acceptor protein]-L-lysine = [E2 ubiquitin-conjugating enzyme]-L-cysteine + N(6)-ubiquitinyl-[acceptor protein]-L-lysine.</text>
        <dbReference type="EC" id="2.3.2.27"/>
    </reaction>
</comment>
<evidence type="ECO:0000256" key="12">
    <source>
        <dbReference type="ARBA" id="ARBA00023136"/>
    </source>
</evidence>
<dbReference type="EC" id="2.3.2.27" evidence="4"/>
<evidence type="ECO:0000259" key="15">
    <source>
        <dbReference type="PROSITE" id="PS50089"/>
    </source>
</evidence>
<keyword evidence="9" id="KW-0833">Ubl conjugation pathway</keyword>
<evidence type="ECO:0000256" key="3">
    <source>
        <dbReference type="ARBA" id="ARBA00004906"/>
    </source>
</evidence>
<name>A0AAV3Q6N6_LITER</name>
<dbReference type="GO" id="GO:0016567">
    <property type="term" value="P:protein ubiquitination"/>
    <property type="evidence" value="ECO:0007669"/>
    <property type="project" value="InterPro"/>
</dbReference>
<evidence type="ECO:0000256" key="2">
    <source>
        <dbReference type="ARBA" id="ARBA00004167"/>
    </source>
</evidence>
<dbReference type="Pfam" id="PF13639">
    <property type="entry name" value="zf-RING_2"/>
    <property type="match status" value="1"/>
</dbReference>
<evidence type="ECO:0000256" key="7">
    <source>
        <dbReference type="ARBA" id="ARBA00022723"/>
    </source>
</evidence>
<keyword evidence="10" id="KW-0862">Zinc</keyword>
<comment type="similarity">
    <text evidence="13">Belongs to the RING-type zinc finger family. ATL subfamily.</text>
</comment>
<keyword evidence="16" id="KW-0436">Ligase</keyword>
<evidence type="ECO:0000256" key="11">
    <source>
        <dbReference type="ARBA" id="ARBA00022989"/>
    </source>
</evidence>
<keyword evidence="7" id="KW-0479">Metal-binding</keyword>
<evidence type="ECO:0000256" key="13">
    <source>
        <dbReference type="ARBA" id="ARBA00024209"/>
    </source>
</evidence>
<keyword evidence="11" id="KW-1133">Transmembrane helix</keyword>
<evidence type="ECO:0000313" key="17">
    <source>
        <dbReference type="Proteomes" id="UP001454036"/>
    </source>
</evidence>
<evidence type="ECO:0000256" key="10">
    <source>
        <dbReference type="ARBA" id="ARBA00022833"/>
    </source>
</evidence>
<feature type="domain" description="RING-type" evidence="15">
    <location>
        <begin position="71"/>
        <end position="113"/>
    </location>
</feature>
<comment type="caution">
    <text evidence="16">The sequence shown here is derived from an EMBL/GenBank/DDBJ whole genome shotgun (WGS) entry which is preliminary data.</text>
</comment>
<dbReference type="GO" id="GO:0016020">
    <property type="term" value="C:membrane"/>
    <property type="evidence" value="ECO:0007669"/>
    <property type="project" value="UniProtKB-SubCell"/>
</dbReference>
<dbReference type="Proteomes" id="UP001454036">
    <property type="component" value="Unassembled WGS sequence"/>
</dbReference>
<dbReference type="EMBL" id="BAABME010020049">
    <property type="protein sequence ID" value="GAA0159180.1"/>
    <property type="molecule type" value="Genomic_DNA"/>
</dbReference>
<evidence type="ECO:0000256" key="4">
    <source>
        <dbReference type="ARBA" id="ARBA00012483"/>
    </source>
</evidence>
<keyword evidence="8 14" id="KW-0863">Zinc-finger</keyword>
<comment type="subcellular location">
    <subcellularLocation>
        <location evidence="2">Membrane</location>
        <topology evidence="2">Single-pass membrane protein</topology>
    </subcellularLocation>
</comment>
<evidence type="ECO:0000256" key="1">
    <source>
        <dbReference type="ARBA" id="ARBA00000900"/>
    </source>
</evidence>
<keyword evidence="12" id="KW-0472">Membrane</keyword>
<dbReference type="InterPro" id="IPR001841">
    <property type="entry name" value="Znf_RING"/>
</dbReference>
<dbReference type="GO" id="GO:0008270">
    <property type="term" value="F:zinc ion binding"/>
    <property type="evidence" value="ECO:0007669"/>
    <property type="project" value="UniProtKB-KW"/>
</dbReference>
<reference evidence="16 17" key="1">
    <citation type="submission" date="2024-01" db="EMBL/GenBank/DDBJ databases">
        <title>The complete chloroplast genome sequence of Lithospermum erythrorhizon: insights into the phylogenetic relationship among Boraginaceae species and the maternal lineages of purple gromwells.</title>
        <authorList>
            <person name="Okada T."/>
            <person name="Watanabe K."/>
        </authorList>
    </citation>
    <scope>NUCLEOTIDE SEQUENCE [LARGE SCALE GENOMIC DNA]</scope>
</reference>
<dbReference type="SMART" id="SM00184">
    <property type="entry name" value="RING"/>
    <property type="match status" value="1"/>
</dbReference>
<evidence type="ECO:0000256" key="6">
    <source>
        <dbReference type="ARBA" id="ARBA00022692"/>
    </source>
</evidence>
<dbReference type="PANTHER" id="PTHR46913">
    <property type="entry name" value="RING-H2 FINGER PROTEIN ATL16"/>
    <property type="match status" value="1"/>
</dbReference>
<evidence type="ECO:0000256" key="5">
    <source>
        <dbReference type="ARBA" id="ARBA00022679"/>
    </source>
</evidence>
<keyword evidence="17" id="KW-1185">Reference proteome</keyword>
<evidence type="ECO:0000256" key="14">
    <source>
        <dbReference type="PROSITE-ProRule" id="PRU00175"/>
    </source>
</evidence>
<dbReference type="GO" id="GO:0061630">
    <property type="term" value="F:ubiquitin protein ligase activity"/>
    <property type="evidence" value="ECO:0007669"/>
    <property type="project" value="UniProtKB-EC"/>
</dbReference>
<evidence type="ECO:0000313" key="16">
    <source>
        <dbReference type="EMBL" id="GAA0159180.1"/>
    </source>
</evidence>
<dbReference type="InterPro" id="IPR013083">
    <property type="entry name" value="Znf_RING/FYVE/PHD"/>
</dbReference>
<dbReference type="CDD" id="cd16461">
    <property type="entry name" value="RING-H2_EL5-like"/>
    <property type="match status" value="1"/>
</dbReference>
<proteinExistence type="inferred from homology"/>
<dbReference type="GO" id="GO:0016874">
    <property type="term" value="F:ligase activity"/>
    <property type="evidence" value="ECO:0007669"/>
    <property type="project" value="UniProtKB-KW"/>
</dbReference>
<dbReference type="SUPFAM" id="SSF57850">
    <property type="entry name" value="RING/U-box"/>
    <property type="match status" value="1"/>
</dbReference>
<dbReference type="FunFam" id="3.30.40.10:FF:000187">
    <property type="entry name" value="E3 ubiquitin-protein ligase ATL6"/>
    <property type="match status" value="1"/>
</dbReference>
<sequence length="133" mass="15002">MFNMKASISSIHNRRLLQQEFSETSDISRRRAPSPASRVVVMKKGLDPSTISALPLVSYKRSAKQGNIEDCIICLSEFEEGEMVKLIPKCKHVFHNYCIDTWLESHVSCPLCRSTAEDGDTSQEVVGSNEIRR</sequence>
<dbReference type="PANTHER" id="PTHR46913:SF1">
    <property type="entry name" value="RING-H2 FINGER PROTEIN ATL16"/>
    <property type="match status" value="1"/>
</dbReference>
<keyword evidence="5" id="KW-0808">Transferase</keyword>
<dbReference type="Gene3D" id="3.30.40.10">
    <property type="entry name" value="Zinc/RING finger domain, C3HC4 (zinc finger)"/>
    <property type="match status" value="1"/>
</dbReference>
<gene>
    <name evidence="16" type="ORF">LIER_38812</name>
</gene>
<dbReference type="PROSITE" id="PS50089">
    <property type="entry name" value="ZF_RING_2"/>
    <property type="match status" value="1"/>
</dbReference>
<dbReference type="AlphaFoldDB" id="A0AAV3Q6N6"/>
<protein>
    <recommendedName>
        <fullName evidence="4">RING-type E3 ubiquitin transferase</fullName>
        <ecNumber evidence="4">2.3.2.27</ecNumber>
    </recommendedName>
</protein>
<dbReference type="InterPro" id="IPR044600">
    <property type="entry name" value="ATL1/ATL16-like"/>
</dbReference>
<evidence type="ECO:0000256" key="9">
    <source>
        <dbReference type="ARBA" id="ARBA00022786"/>
    </source>
</evidence>
<organism evidence="16 17">
    <name type="scientific">Lithospermum erythrorhizon</name>
    <name type="common">Purple gromwell</name>
    <name type="synonym">Lithospermum officinale var. erythrorhizon</name>
    <dbReference type="NCBI Taxonomy" id="34254"/>
    <lineage>
        <taxon>Eukaryota</taxon>
        <taxon>Viridiplantae</taxon>
        <taxon>Streptophyta</taxon>
        <taxon>Embryophyta</taxon>
        <taxon>Tracheophyta</taxon>
        <taxon>Spermatophyta</taxon>
        <taxon>Magnoliopsida</taxon>
        <taxon>eudicotyledons</taxon>
        <taxon>Gunneridae</taxon>
        <taxon>Pentapetalae</taxon>
        <taxon>asterids</taxon>
        <taxon>lamiids</taxon>
        <taxon>Boraginales</taxon>
        <taxon>Boraginaceae</taxon>
        <taxon>Boraginoideae</taxon>
        <taxon>Lithospermeae</taxon>
        <taxon>Lithospermum</taxon>
    </lineage>
</organism>
<evidence type="ECO:0000256" key="8">
    <source>
        <dbReference type="ARBA" id="ARBA00022771"/>
    </source>
</evidence>
<comment type="pathway">
    <text evidence="3">Protein modification; protein ubiquitination.</text>
</comment>
<accession>A0AAV3Q6N6</accession>